<evidence type="ECO:0000313" key="2">
    <source>
        <dbReference type="EMBL" id="CDM96540.1"/>
    </source>
</evidence>
<dbReference type="AlphaFoldDB" id="A0A9P1P052"/>
<dbReference type="Proteomes" id="UP000032946">
    <property type="component" value="Chromosome"/>
</dbReference>
<feature type="region of interest" description="Disordered" evidence="1">
    <location>
        <begin position="1"/>
        <end position="32"/>
    </location>
</feature>
<dbReference type="EMBL" id="FO818640">
    <property type="protein sequence ID" value="CDM96540.1"/>
    <property type="molecule type" value="Genomic_DNA"/>
</dbReference>
<name>A0A9P1P052_9CYAN</name>
<proteinExistence type="predicted"/>
<evidence type="ECO:0000313" key="3">
    <source>
        <dbReference type="Proteomes" id="UP000032946"/>
    </source>
</evidence>
<keyword evidence="3" id="KW-1185">Reference proteome</keyword>
<sequence length="63" mass="6969">MRGFSSFSLVDSQGGRIERRSPPNEKINQLKPPPETAMHIIAFLSIGRKLAVPFFSKTRASPA</sequence>
<protein>
    <submittedName>
        <fullName evidence="2">Uncharacterized protein</fullName>
    </submittedName>
</protein>
<feature type="compositionally biased region" description="Polar residues" evidence="1">
    <location>
        <begin position="1"/>
        <end position="11"/>
    </location>
</feature>
<reference evidence="2 3" key="1">
    <citation type="submission" date="2014-02" db="EMBL/GenBank/DDBJ databases">
        <authorList>
            <person name="Genoscope - CEA"/>
        </authorList>
    </citation>
    <scope>NUCLEOTIDE SEQUENCE [LARGE SCALE GENOMIC DNA]</scope>
    <source>
        <strain evidence="2 3">PCC 8005</strain>
    </source>
</reference>
<evidence type="ECO:0000256" key="1">
    <source>
        <dbReference type="SAM" id="MobiDB-lite"/>
    </source>
</evidence>
<accession>A0A9P1P052</accession>
<gene>
    <name evidence="2" type="ORF">ARTHRO_40949</name>
</gene>
<organism evidence="2 3">
    <name type="scientific">Limnospira indica PCC 8005</name>
    <dbReference type="NCBI Taxonomy" id="376219"/>
    <lineage>
        <taxon>Bacteria</taxon>
        <taxon>Bacillati</taxon>
        <taxon>Cyanobacteriota</taxon>
        <taxon>Cyanophyceae</taxon>
        <taxon>Oscillatoriophycideae</taxon>
        <taxon>Oscillatoriales</taxon>
        <taxon>Sirenicapillariaceae</taxon>
        <taxon>Limnospira</taxon>
    </lineage>
</organism>